<dbReference type="RefSeq" id="WP_115374677.1">
    <property type="nucleotide sequence ID" value="NZ_QASA01000001.1"/>
</dbReference>
<dbReference type="SUPFAM" id="SSF103473">
    <property type="entry name" value="MFS general substrate transporter"/>
    <property type="match status" value="1"/>
</dbReference>
<keyword evidence="5" id="KW-0571">Peptide transport</keyword>
<name>A0A369QSA9_9BACT</name>
<organism evidence="10 11">
    <name type="scientific">Adhaeribacter pallidiroseus</name>
    <dbReference type="NCBI Taxonomy" id="2072847"/>
    <lineage>
        <taxon>Bacteria</taxon>
        <taxon>Pseudomonadati</taxon>
        <taxon>Bacteroidota</taxon>
        <taxon>Cytophagia</taxon>
        <taxon>Cytophagales</taxon>
        <taxon>Hymenobacteraceae</taxon>
        <taxon>Adhaeribacter</taxon>
    </lineage>
</organism>
<dbReference type="GO" id="GO:0005886">
    <property type="term" value="C:plasma membrane"/>
    <property type="evidence" value="ECO:0007669"/>
    <property type="project" value="UniProtKB-SubCell"/>
</dbReference>
<evidence type="ECO:0000256" key="7">
    <source>
        <dbReference type="ARBA" id="ARBA00023136"/>
    </source>
</evidence>
<dbReference type="PROSITE" id="PS50850">
    <property type="entry name" value="MFS"/>
    <property type="match status" value="1"/>
</dbReference>
<evidence type="ECO:0000256" key="1">
    <source>
        <dbReference type="ARBA" id="ARBA00004651"/>
    </source>
</evidence>
<evidence type="ECO:0000256" key="3">
    <source>
        <dbReference type="ARBA" id="ARBA00022475"/>
    </source>
</evidence>
<evidence type="ECO:0000256" key="6">
    <source>
        <dbReference type="ARBA" id="ARBA00022989"/>
    </source>
</evidence>
<comment type="caution">
    <text evidence="10">The sequence shown here is derived from an EMBL/GenBank/DDBJ whole genome shotgun (WGS) entry which is preliminary data.</text>
</comment>
<accession>A0A369QSA9</accession>
<keyword evidence="4 8" id="KW-0812">Transmembrane</keyword>
<dbReference type="AlphaFoldDB" id="A0A369QSA9"/>
<dbReference type="GO" id="GO:1904680">
    <property type="term" value="F:peptide transmembrane transporter activity"/>
    <property type="evidence" value="ECO:0007669"/>
    <property type="project" value="InterPro"/>
</dbReference>
<evidence type="ECO:0000256" key="4">
    <source>
        <dbReference type="ARBA" id="ARBA00022692"/>
    </source>
</evidence>
<dbReference type="InterPro" id="IPR050171">
    <property type="entry name" value="MFS_Transporters"/>
</dbReference>
<feature type="transmembrane region" description="Helical" evidence="8">
    <location>
        <begin position="151"/>
        <end position="171"/>
    </location>
</feature>
<dbReference type="PANTHER" id="PTHR23517:SF15">
    <property type="entry name" value="PROTON-DEPENDENT OLIGOPEPTIDE FAMILY TRANSPORT PROTEIN"/>
    <property type="match status" value="1"/>
</dbReference>
<dbReference type="Proteomes" id="UP000253919">
    <property type="component" value="Unassembled WGS sequence"/>
</dbReference>
<feature type="transmembrane region" description="Helical" evidence="8">
    <location>
        <begin position="358"/>
        <end position="377"/>
    </location>
</feature>
<feature type="transmembrane region" description="Helical" evidence="8">
    <location>
        <begin position="423"/>
        <end position="444"/>
    </location>
</feature>
<dbReference type="Gene3D" id="1.20.1250.20">
    <property type="entry name" value="MFS general substrate transporter like domains"/>
    <property type="match status" value="1"/>
</dbReference>
<feature type="transmembrane region" description="Helical" evidence="8">
    <location>
        <begin position="247"/>
        <end position="266"/>
    </location>
</feature>
<evidence type="ECO:0000256" key="2">
    <source>
        <dbReference type="ARBA" id="ARBA00022448"/>
    </source>
</evidence>
<protein>
    <submittedName>
        <fullName evidence="10">Dipeptide and tripeptide permease</fullName>
    </submittedName>
</protein>
<dbReference type="InterPro" id="IPR036259">
    <property type="entry name" value="MFS_trans_sf"/>
</dbReference>
<feature type="transmembrane region" description="Helical" evidence="8">
    <location>
        <begin position="389"/>
        <end position="411"/>
    </location>
</feature>
<evidence type="ECO:0000259" key="9">
    <source>
        <dbReference type="PROSITE" id="PS50850"/>
    </source>
</evidence>
<proteinExistence type="predicted"/>
<dbReference type="PROSITE" id="PS01022">
    <property type="entry name" value="PTR2_1"/>
    <property type="match status" value="1"/>
</dbReference>
<evidence type="ECO:0000313" key="10">
    <source>
        <dbReference type="EMBL" id="RDC65699.1"/>
    </source>
</evidence>
<gene>
    <name evidence="10" type="ORF">AHMF7616_04329</name>
</gene>
<feature type="transmembrane region" description="Helical" evidence="8">
    <location>
        <begin position="89"/>
        <end position="106"/>
    </location>
</feature>
<evidence type="ECO:0000256" key="5">
    <source>
        <dbReference type="ARBA" id="ARBA00022856"/>
    </source>
</evidence>
<feature type="transmembrane region" description="Helical" evidence="8">
    <location>
        <begin position="327"/>
        <end position="346"/>
    </location>
</feature>
<dbReference type="NCBIfam" id="TIGR00924">
    <property type="entry name" value="yjdL_sub1_fam"/>
    <property type="match status" value="1"/>
</dbReference>
<evidence type="ECO:0000256" key="8">
    <source>
        <dbReference type="SAM" id="Phobius"/>
    </source>
</evidence>
<keyword evidence="2" id="KW-0813">Transport</keyword>
<feature type="domain" description="Major facilitator superfamily (MFS) profile" evidence="9">
    <location>
        <begin position="21"/>
        <end position="491"/>
    </location>
</feature>
<comment type="subcellular location">
    <subcellularLocation>
        <location evidence="1">Cell membrane</location>
        <topology evidence="1">Multi-pass membrane protein</topology>
    </subcellularLocation>
</comment>
<dbReference type="InterPro" id="IPR000109">
    <property type="entry name" value="POT_fam"/>
</dbReference>
<dbReference type="Pfam" id="PF00854">
    <property type="entry name" value="PTR2"/>
    <property type="match status" value="1"/>
</dbReference>
<dbReference type="GO" id="GO:0006857">
    <property type="term" value="P:oligopeptide transport"/>
    <property type="evidence" value="ECO:0007669"/>
    <property type="project" value="InterPro"/>
</dbReference>
<sequence>MDITETQITETPPATTGHPKQLYLLFFAEMWERFSFYGMKALLLAYMVTQLKFPEPKGYAILGSYAALVYTMPLFGGMMADRFLGYRKAVLFGGILMSIGHLIMAVPQDWSFFYGMAFIICGNGFFKPNISSLVGTLYAENDPRRDSGFSIFYMGINVGAALGGLLCGYVGQRINWHYGFGLAGIFMLLGLLVFYLGKNSLQHRGLPPDVKNLKKPLFAGIPTELVIYAASLLVIPAVVALFNQYHFMDYIMFGLGAVSLIYILIMAFQMDGAARTKLMAALVMIVFSALFWAFYEQNAGSLNLFAMRNVDMHVGGTELPALSVNNFLPPAWVVILSFFFAWLWPVLNRKGLEPSTPLKFGLSFILVGLGFYVFYAACQMGTETGLISLTAFILGYFFIICGELCLSPIGLSMVTKLSPTRIVALMMGIWFFASAVGEFLAGKIGALMSVPADVVNNPVLSLPYYAAILSKIGLWSLSIGVLLICLSPLIRKWMADVR</sequence>
<feature type="transmembrane region" description="Helical" evidence="8">
    <location>
        <begin position="59"/>
        <end position="77"/>
    </location>
</feature>
<dbReference type="InterPro" id="IPR020846">
    <property type="entry name" value="MFS_dom"/>
</dbReference>
<reference evidence="10 11" key="1">
    <citation type="submission" date="2018-04" db="EMBL/GenBank/DDBJ databases">
        <title>Adhaeribacter sp. HMF7616 genome sequencing and assembly.</title>
        <authorList>
            <person name="Kang H."/>
            <person name="Kang J."/>
            <person name="Cha I."/>
            <person name="Kim H."/>
            <person name="Joh K."/>
        </authorList>
    </citation>
    <scope>NUCLEOTIDE SEQUENCE [LARGE SCALE GENOMIC DNA]</scope>
    <source>
        <strain evidence="10 11">HMF7616</strain>
    </source>
</reference>
<feature type="transmembrane region" description="Helical" evidence="8">
    <location>
        <begin position="217"/>
        <end position="241"/>
    </location>
</feature>
<feature type="transmembrane region" description="Helical" evidence="8">
    <location>
        <begin position="177"/>
        <end position="196"/>
    </location>
</feature>
<feature type="transmembrane region" description="Helical" evidence="8">
    <location>
        <begin position="112"/>
        <end position="139"/>
    </location>
</feature>
<keyword evidence="7 8" id="KW-0472">Membrane</keyword>
<dbReference type="PANTHER" id="PTHR23517">
    <property type="entry name" value="RESISTANCE PROTEIN MDTM, PUTATIVE-RELATED-RELATED"/>
    <property type="match status" value="1"/>
</dbReference>
<keyword evidence="5" id="KW-0653">Protein transport</keyword>
<feature type="transmembrane region" description="Helical" evidence="8">
    <location>
        <begin position="278"/>
        <end position="295"/>
    </location>
</feature>
<keyword evidence="3" id="KW-1003">Cell membrane</keyword>
<dbReference type="EMBL" id="QASA01000001">
    <property type="protein sequence ID" value="RDC65699.1"/>
    <property type="molecule type" value="Genomic_DNA"/>
</dbReference>
<dbReference type="CDD" id="cd17346">
    <property type="entry name" value="MFS_DtpA_like"/>
    <property type="match status" value="1"/>
</dbReference>
<dbReference type="InterPro" id="IPR018456">
    <property type="entry name" value="PTR2_symporter_CS"/>
</dbReference>
<dbReference type="InterPro" id="IPR005279">
    <property type="entry name" value="Dipep/tripep_permease"/>
</dbReference>
<keyword evidence="11" id="KW-1185">Reference proteome</keyword>
<feature type="transmembrane region" description="Helical" evidence="8">
    <location>
        <begin position="464"/>
        <end position="490"/>
    </location>
</feature>
<keyword evidence="6 8" id="KW-1133">Transmembrane helix</keyword>
<evidence type="ECO:0000313" key="11">
    <source>
        <dbReference type="Proteomes" id="UP000253919"/>
    </source>
</evidence>
<dbReference type="OrthoDB" id="9772725at2"/>